<dbReference type="SUPFAM" id="SSF52058">
    <property type="entry name" value="L domain-like"/>
    <property type="match status" value="1"/>
</dbReference>
<evidence type="ECO:0000256" key="3">
    <source>
        <dbReference type="ARBA" id="ARBA00022821"/>
    </source>
</evidence>
<evidence type="ECO:0000256" key="4">
    <source>
        <dbReference type="ARBA" id="ARBA00022840"/>
    </source>
</evidence>
<feature type="coiled-coil region" evidence="5">
    <location>
        <begin position="37"/>
        <end position="85"/>
    </location>
</feature>
<reference evidence="7" key="1">
    <citation type="submission" date="2014-07" db="EMBL/GenBank/DDBJ databases">
        <title>Identification of a novel salt tolerance gene in wild soybean by whole-genome sequencing.</title>
        <authorList>
            <person name="Lam H.-M."/>
            <person name="Qi X."/>
            <person name="Li M.-W."/>
            <person name="Liu X."/>
            <person name="Xie M."/>
            <person name="Ni M."/>
            <person name="Xu X."/>
        </authorList>
    </citation>
    <scope>NUCLEOTIDE SEQUENCE [LARGE SCALE GENOMIC DNA]</scope>
    <source>
        <tissue evidence="7">Root</tissue>
    </source>
</reference>
<sequence length="1335" mass="152414">MDEIAHVPGVSEIAHLPGVSQIANYVITFIKDQIGYISSYQENHEKLMTEVQTLEDIQVLVKHRVAEAERNGDKIENIVQNWLKNANDMIAEANKVIDVEGATWCLGRYCPSRWIRCQLSKRFEETTKKITDLIEKGKFDTISYRDAPDITTTPFSRGYEALESRTSMLNEIKEILKDPKMYMIGLHGMGGVGKTTLVNELAWQVKKDGLFGAVAIANLTNSPNVKKIQGQIADALWDRKLKKETESGRAIELRERIKKQEKVLIILDDIWSELDLTEVGIPFGDEHNGCKLVITSREREVLIKMDTQKDFNLTALLEEDSWNLFQKTAGNVVNEVSIKPIAEEVAKCCAGLPLLITAVAKGLRKKEVHAWRVALKQLKEFKHKELENNVYPALKLSYDSLDTEELKSLFLFIGSFGLNEMLTEDLLICCWGLGFYGGMAKLMEARDTHYTLINELRASSLLLEGEHGWVRMHDVVRDVAKSIASKSRLTDPTYPTYADKFRKCHYIISESFNKVQDDNFFSGMGEVMTLSVYEMPFIPFVPSLNPLISLRSLNLNSCILGYIRIVAELSNLEIISLAGSSIAELPGEIKRLTRLRLLNLTYCNLLRVIPPNLISSLMCLEELYMGGCDSIEWEVEGSKRESYNTNVRELQNLHNLTTLEISFKNTSVLPMDFQFPANLKRYNILIGICQFSSLWYGGALERTLKLTDYSWTSRSLFTTVEDLSFARLKGVKDLLYDLDVEGFPQLKHLYIQDTDELLHLINPRRLMNPHSAFLNLETLVLDNLYKIEEICHGPMHTQSFAKLKVIKVTSCHRLKNLFLYSLTVNLSQLHEIEISSCEGMSEIIAVEKQEDQKELQQIVLPELHSVTLRRLLELQSFYCLLTVDQGNPSNQSNTLALFNNQENLAVRECQNMKTIIPSFVPFQCLDELIVPSYDGQVNITISPLSTTSLQKLRILRISECDELEEICGSSNEGDPPLGDIAFMKLEELTLKCLPRLRSFCQGSYDFRFPSLQIVRLKECPMMEIFCQRNITTPSLTKVEYRLSGDNWYTSGDHWYGDLNTTVRTVFTKKDQYNPDLGKLAIRDNNDLKSIWPNLVTPNSFPNLTKIVISSCESQYVFPIHVAKVLRQLQVLKISFCTIENIVEESDSTCDMMVVYLQVQKCHDMMTIVPSSVLFHSLDVLHVYWCERLVNIIRPSTTTSLPNLRILRISECDELKEIYGSSNEGDGAVLDEIAFMKLEELTLNNLPRLTSFCQGSYGFRFPSLQKVHLKDCPMMETFCHGNLTTTSHIEVRCLYRWRNEESEDHWDGDLNTTIRTIFTRKNIEQDLTSSSESDDS</sequence>
<dbReference type="SUPFAM" id="SSF52540">
    <property type="entry name" value="P-loop containing nucleoside triphosphate hydrolases"/>
    <property type="match status" value="1"/>
</dbReference>
<dbReference type="InterPro" id="IPR027417">
    <property type="entry name" value="P-loop_NTPase"/>
</dbReference>
<dbReference type="SMART" id="SM00382">
    <property type="entry name" value="AAA"/>
    <property type="match status" value="1"/>
</dbReference>
<dbReference type="FunFam" id="3.40.50.300:FF:001091">
    <property type="entry name" value="Probable disease resistance protein At1g61300"/>
    <property type="match status" value="1"/>
</dbReference>
<keyword evidence="3" id="KW-0611">Plant defense</keyword>
<accession>A0A0B2Q655</accession>
<dbReference type="InterPro" id="IPR032675">
    <property type="entry name" value="LRR_dom_sf"/>
</dbReference>
<evidence type="ECO:0000259" key="6">
    <source>
        <dbReference type="SMART" id="SM00382"/>
    </source>
</evidence>
<dbReference type="Pfam" id="PF23247">
    <property type="entry name" value="LRR_RPS2"/>
    <property type="match status" value="4"/>
</dbReference>
<dbReference type="Gene3D" id="1.10.8.430">
    <property type="entry name" value="Helical domain of apoptotic protease-activating factors"/>
    <property type="match status" value="1"/>
</dbReference>
<name>A0A0B2Q655_GLYSO</name>
<keyword evidence="2" id="KW-0547">Nucleotide-binding</keyword>
<dbReference type="InterPro" id="IPR050905">
    <property type="entry name" value="Plant_NBS-LRR"/>
</dbReference>
<feature type="domain" description="AAA+ ATPase" evidence="6">
    <location>
        <begin position="180"/>
        <end position="317"/>
    </location>
</feature>
<dbReference type="Gene3D" id="3.40.50.300">
    <property type="entry name" value="P-loop containing nucleotide triphosphate hydrolases"/>
    <property type="match status" value="1"/>
</dbReference>
<dbReference type="InterPro" id="IPR042197">
    <property type="entry name" value="Apaf_helical"/>
</dbReference>
<dbReference type="GO" id="GO:0006952">
    <property type="term" value="P:defense response"/>
    <property type="evidence" value="ECO:0007669"/>
    <property type="project" value="UniProtKB-KW"/>
</dbReference>
<proteinExistence type="inferred from homology"/>
<comment type="similarity">
    <text evidence="1">Belongs to the disease resistance NB-LRR family.</text>
</comment>
<evidence type="ECO:0000313" key="7">
    <source>
        <dbReference type="EMBL" id="KHN15553.1"/>
    </source>
</evidence>
<gene>
    <name evidence="7" type="ORF">glysoja_041797</name>
</gene>
<dbReference type="EMBL" id="KN660830">
    <property type="protein sequence ID" value="KHN15553.1"/>
    <property type="molecule type" value="Genomic_DNA"/>
</dbReference>
<organism evidence="7">
    <name type="scientific">Glycine soja</name>
    <name type="common">Wild soybean</name>
    <dbReference type="NCBI Taxonomy" id="3848"/>
    <lineage>
        <taxon>Eukaryota</taxon>
        <taxon>Viridiplantae</taxon>
        <taxon>Streptophyta</taxon>
        <taxon>Embryophyta</taxon>
        <taxon>Tracheophyta</taxon>
        <taxon>Spermatophyta</taxon>
        <taxon>Magnoliopsida</taxon>
        <taxon>eudicotyledons</taxon>
        <taxon>Gunneridae</taxon>
        <taxon>Pentapetalae</taxon>
        <taxon>rosids</taxon>
        <taxon>fabids</taxon>
        <taxon>Fabales</taxon>
        <taxon>Fabaceae</taxon>
        <taxon>Papilionoideae</taxon>
        <taxon>50 kb inversion clade</taxon>
        <taxon>NPAAA clade</taxon>
        <taxon>indigoferoid/millettioid clade</taxon>
        <taxon>Phaseoleae</taxon>
        <taxon>Glycine</taxon>
        <taxon>Glycine subgen. Soja</taxon>
    </lineage>
</organism>
<dbReference type="PANTHER" id="PTHR33463:SF203">
    <property type="entry name" value="AAA+ ATPASE DOMAIN-CONTAINING PROTEIN"/>
    <property type="match status" value="1"/>
</dbReference>
<dbReference type="PANTHER" id="PTHR33463">
    <property type="entry name" value="NB-ARC DOMAIN-CONTAINING PROTEIN-RELATED"/>
    <property type="match status" value="1"/>
</dbReference>
<dbReference type="PRINTS" id="PR00364">
    <property type="entry name" value="DISEASERSIST"/>
</dbReference>
<dbReference type="InterPro" id="IPR002182">
    <property type="entry name" value="NB-ARC"/>
</dbReference>
<keyword evidence="5" id="KW-0175">Coiled coil</keyword>
<keyword evidence="4" id="KW-0067">ATP-binding</keyword>
<dbReference type="Proteomes" id="UP000053555">
    <property type="component" value="Unassembled WGS sequence"/>
</dbReference>
<dbReference type="GO" id="GO:0005524">
    <property type="term" value="F:ATP binding"/>
    <property type="evidence" value="ECO:0007669"/>
    <property type="project" value="UniProtKB-KW"/>
</dbReference>
<dbReference type="SUPFAM" id="SSF52047">
    <property type="entry name" value="RNI-like"/>
    <property type="match status" value="1"/>
</dbReference>
<dbReference type="GO" id="GO:0043531">
    <property type="term" value="F:ADP binding"/>
    <property type="evidence" value="ECO:0007669"/>
    <property type="project" value="InterPro"/>
</dbReference>
<evidence type="ECO:0000256" key="2">
    <source>
        <dbReference type="ARBA" id="ARBA00022741"/>
    </source>
</evidence>
<protein>
    <submittedName>
        <fullName evidence="7">Putative disease resistance protein</fullName>
    </submittedName>
</protein>
<evidence type="ECO:0000256" key="5">
    <source>
        <dbReference type="SAM" id="Coils"/>
    </source>
</evidence>
<dbReference type="Gene3D" id="3.80.10.10">
    <property type="entry name" value="Ribonuclease Inhibitor"/>
    <property type="match status" value="2"/>
</dbReference>
<evidence type="ECO:0000256" key="1">
    <source>
        <dbReference type="ARBA" id="ARBA00008894"/>
    </source>
</evidence>
<dbReference type="Pfam" id="PF00931">
    <property type="entry name" value="NB-ARC"/>
    <property type="match status" value="1"/>
</dbReference>
<dbReference type="InterPro" id="IPR057135">
    <property type="entry name" value="At4g27190-like_LRR"/>
</dbReference>
<dbReference type="InterPro" id="IPR003593">
    <property type="entry name" value="AAA+_ATPase"/>
</dbReference>